<keyword evidence="1" id="KW-0547">Nucleotide-binding</keyword>
<dbReference type="PROSITE" id="PS50853">
    <property type="entry name" value="FN3"/>
    <property type="match status" value="1"/>
</dbReference>
<feature type="coiled-coil region" evidence="2">
    <location>
        <begin position="507"/>
        <end position="541"/>
    </location>
</feature>
<proteinExistence type="inferred from homology"/>
<evidence type="ECO:0000256" key="1">
    <source>
        <dbReference type="RuleBase" id="RU004560"/>
    </source>
</evidence>
<sequence length="687" mass="78715">MKLVWPTPTQGAENVTEIVILASLENNSFIQMDTIQVGTTFHNEALVQNLKPSTSYRFKLLLLTKWGCMPEPEVCTEETRTKPEPRALRLRSEAQLADDSEWPNTQVYVPLKKEVERARKDFTLTTGQSGGVRKYIIGGEHKDLDQDKVLLVVGGTGAGKTTLINSMVNYLYEVKKEDEFRFRLVSQIEETQESGYSTKVKSKTKWVTAFVLNNTRLHYRLTVVDTPGFGDTEGIQRDKETTRYIKEWFSQKGPDGLDRLDAVCMVVKSSETRLTHQAQFELNQVVALFGKDMESNILPLLTFCDASKPPALEALKAANVPFKNYYKFNNSAFFEGSDMDEFQKMFWKLGVSSFEKFFEGIEILPVRSLSLSKEVCEKRERLEFQVIALQFKVAQEITQLETMRQEFEVMKNHEADIQRNSDFSYTVVEQRQIMCDLEGTGQHTTNCLNCNITCHESCAYSDDKDKEKCWAMTDGKCRICPLKCEWNFHKNLPYIIARIPLTIRKTNEDLKRKYEQAVSNKELAENMLESIAEQLMKTQSEINADIQLTRQHLRELSKIAMRPSRMTEVSYIEIMIANEKSNAENGWQQRVEHLEHQLKIAKAIAEANDPNYDPLAKYKQSTEGKLNFLAERFPKISEGWLADKAKSAVKKSKAAFCAVGNFLIGSEDNSNPAHKKRKSKMPVIQYV</sequence>
<protein>
    <submittedName>
        <fullName evidence="5">Fibronectin type-III domain-containing protein</fullName>
    </submittedName>
</protein>
<name>A0A914WN40_9BILA</name>
<dbReference type="InterPro" id="IPR003961">
    <property type="entry name" value="FN3_dom"/>
</dbReference>
<dbReference type="GO" id="GO:0005525">
    <property type="term" value="F:GTP binding"/>
    <property type="evidence" value="ECO:0007669"/>
    <property type="project" value="UniProtKB-KW"/>
</dbReference>
<organism evidence="4 5">
    <name type="scientific">Plectus sambesii</name>
    <dbReference type="NCBI Taxonomy" id="2011161"/>
    <lineage>
        <taxon>Eukaryota</taxon>
        <taxon>Metazoa</taxon>
        <taxon>Ecdysozoa</taxon>
        <taxon>Nematoda</taxon>
        <taxon>Chromadorea</taxon>
        <taxon>Plectida</taxon>
        <taxon>Plectina</taxon>
        <taxon>Plectoidea</taxon>
        <taxon>Plectidae</taxon>
        <taxon>Plectus</taxon>
    </lineage>
</organism>
<evidence type="ECO:0000256" key="2">
    <source>
        <dbReference type="SAM" id="Coils"/>
    </source>
</evidence>
<dbReference type="Proteomes" id="UP000887566">
    <property type="component" value="Unplaced"/>
</dbReference>
<dbReference type="InterPro" id="IPR030379">
    <property type="entry name" value="G_SEPTIN_dom"/>
</dbReference>
<dbReference type="Pfam" id="PF00735">
    <property type="entry name" value="Septin"/>
    <property type="match status" value="1"/>
</dbReference>
<dbReference type="SUPFAM" id="SSF52540">
    <property type="entry name" value="P-loop containing nucleoside triphosphate hydrolases"/>
    <property type="match status" value="1"/>
</dbReference>
<dbReference type="CDD" id="cd00882">
    <property type="entry name" value="Ras_like_GTPase"/>
    <property type="match status" value="1"/>
</dbReference>
<comment type="similarity">
    <text evidence="1">Belongs to the TRAFAC class TrmE-Era-EngA-EngB-Septin-like GTPase superfamily. Septin GTPase family.</text>
</comment>
<dbReference type="PANTHER" id="PTHR32046">
    <property type="entry name" value="G DOMAIN-CONTAINING PROTEIN"/>
    <property type="match status" value="1"/>
</dbReference>
<dbReference type="InterPro" id="IPR027417">
    <property type="entry name" value="P-loop_NTPase"/>
</dbReference>
<feature type="domain" description="Fibronectin type-III" evidence="3">
    <location>
        <begin position="1"/>
        <end position="84"/>
    </location>
</feature>
<keyword evidence="2" id="KW-0175">Coiled coil</keyword>
<evidence type="ECO:0000313" key="4">
    <source>
        <dbReference type="Proteomes" id="UP000887566"/>
    </source>
</evidence>
<dbReference type="AlphaFoldDB" id="A0A914WN40"/>
<dbReference type="PANTHER" id="PTHR32046:SF14">
    <property type="match status" value="1"/>
</dbReference>
<dbReference type="Gene3D" id="3.40.50.300">
    <property type="entry name" value="P-loop containing nucleotide triphosphate hydrolases"/>
    <property type="match status" value="1"/>
</dbReference>
<accession>A0A914WN40</accession>
<evidence type="ECO:0000313" key="5">
    <source>
        <dbReference type="WBParaSite" id="PSAMB.scaffold4353size14922.g24069.t1"/>
    </source>
</evidence>
<keyword evidence="4" id="KW-1185">Reference proteome</keyword>
<reference evidence="5" key="1">
    <citation type="submission" date="2022-11" db="UniProtKB">
        <authorList>
            <consortium name="WormBaseParasite"/>
        </authorList>
    </citation>
    <scope>IDENTIFICATION</scope>
</reference>
<dbReference type="WBParaSite" id="PSAMB.scaffold4353size14922.g24069.t1">
    <property type="protein sequence ID" value="PSAMB.scaffold4353size14922.g24069.t1"/>
    <property type="gene ID" value="PSAMB.scaffold4353size14922.g24069"/>
</dbReference>
<evidence type="ECO:0000259" key="3">
    <source>
        <dbReference type="PROSITE" id="PS50853"/>
    </source>
</evidence>
<keyword evidence="1" id="KW-0342">GTP-binding</keyword>